<sequence>MQAIRVQDLLIPDDKSSQDPTAKEQRHARPVSMLPETKYFVIEFIHDTICPFCYIGMKNLFIAIEIYKSKHPDAVFEVTCTPFILAPNAKISSYVKDHYYSTERGLPRSRFEVWNRLGRDVGITFRWKGRTGNSRNSHKLLRFALQKTPTTQKGTELTVYKPLADTPVYPPYSLRAPTLPVPFPQPRGPDLQMRLLDAITTRYHEHDSDLSDPQFLMEITRMVTGFPEDQIRAVLESSEWDRTIDMLSSEVQNRISVRSQLAGPIVAVPTMVLNNKWVYGGFQKADDIVDQFELLRQGINPHREYTTSSLVLEGGVADTIAREATMARGNDNNQNKSTSGHG</sequence>
<name>A0A9W8N9M7_9PEZI</name>
<keyword evidence="3" id="KW-1185">Reference proteome</keyword>
<dbReference type="InterPro" id="IPR001853">
    <property type="entry name" value="DSBA-like_thioredoxin_dom"/>
</dbReference>
<dbReference type="EMBL" id="JANPWZ010001663">
    <property type="protein sequence ID" value="KAJ3564092.1"/>
    <property type="molecule type" value="Genomic_DNA"/>
</dbReference>
<accession>A0A9W8N9M7</accession>
<dbReference type="PANTHER" id="PTHR13887">
    <property type="entry name" value="GLUTATHIONE S-TRANSFERASE KAPPA"/>
    <property type="match status" value="1"/>
</dbReference>
<dbReference type="AlphaFoldDB" id="A0A9W8N9M7"/>
<reference evidence="2" key="1">
    <citation type="submission" date="2022-07" db="EMBL/GenBank/DDBJ databases">
        <title>Genome Sequence of Xylaria arbuscula.</title>
        <authorList>
            <person name="Buettner E."/>
        </authorList>
    </citation>
    <scope>NUCLEOTIDE SEQUENCE</scope>
    <source>
        <strain evidence="2">VT107</strain>
    </source>
</reference>
<dbReference type="SUPFAM" id="SSF52833">
    <property type="entry name" value="Thioredoxin-like"/>
    <property type="match status" value="1"/>
</dbReference>
<evidence type="ECO:0000313" key="2">
    <source>
        <dbReference type="EMBL" id="KAJ3564092.1"/>
    </source>
</evidence>
<dbReference type="Pfam" id="PF01323">
    <property type="entry name" value="DSBA"/>
    <property type="match status" value="1"/>
</dbReference>
<dbReference type="PANTHER" id="PTHR13887:SF41">
    <property type="entry name" value="THIOREDOXIN SUPERFAMILY PROTEIN"/>
    <property type="match status" value="1"/>
</dbReference>
<dbReference type="Gene3D" id="3.40.30.10">
    <property type="entry name" value="Glutaredoxin"/>
    <property type="match status" value="2"/>
</dbReference>
<organism evidence="2 3">
    <name type="scientific">Xylaria arbuscula</name>
    <dbReference type="NCBI Taxonomy" id="114810"/>
    <lineage>
        <taxon>Eukaryota</taxon>
        <taxon>Fungi</taxon>
        <taxon>Dikarya</taxon>
        <taxon>Ascomycota</taxon>
        <taxon>Pezizomycotina</taxon>
        <taxon>Sordariomycetes</taxon>
        <taxon>Xylariomycetidae</taxon>
        <taxon>Xylariales</taxon>
        <taxon>Xylariaceae</taxon>
        <taxon>Xylaria</taxon>
    </lineage>
</organism>
<dbReference type="InterPro" id="IPR036249">
    <property type="entry name" value="Thioredoxin-like_sf"/>
</dbReference>
<gene>
    <name evidence="2" type="ORF">NPX13_g7965</name>
</gene>
<protein>
    <recommendedName>
        <fullName evidence="1">DSBA-like thioredoxin domain-containing protein</fullName>
    </recommendedName>
</protein>
<comment type="caution">
    <text evidence="2">The sequence shown here is derived from an EMBL/GenBank/DDBJ whole genome shotgun (WGS) entry which is preliminary data.</text>
</comment>
<dbReference type="VEuPathDB" id="FungiDB:F4678DRAFT_303192"/>
<dbReference type="GO" id="GO:0016491">
    <property type="term" value="F:oxidoreductase activity"/>
    <property type="evidence" value="ECO:0007669"/>
    <property type="project" value="InterPro"/>
</dbReference>
<evidence type="ECO:0000313" key="3">
    <source>
        <dbReference type="Proteomes" id="UP001148614"/>
    </source>
</evidence>
<proteinExistence type="predicted"/>
<feature type="domain" description="DSBA-like thioredoxin" evidence="1">
    <location>
        <begin position="42"/>
        <end position="151"/>
    </location>
</feature>
<dbReference type="Proteomes" id="UP001148614">
    <property type="component" value="Unassembled WGS sequence"/>
</dbReference>
<evidence type="ECO:0000259" key="1">
    <source>
        <dbReference type="Pfam" id="PF01323"/>
    </source>
</evidence>